<proteinExistence type="predicted"/>
<feature type="non-terminal residue" evidence="2">
    <location>
        <position position="105"/>
    </location>
</feature>
<sequence length="105" mass="11554">MSIRYRTSKTFLVTTRDTSPLHLHLLLLLPTSPSHTCTSPHLTYLPTSTSPLSLFLTYLPLRDAHIATASKLFPHPTSLTSPHPTSSTPSANHPHTLPYNPYGPS</sequence>
<comment type="caution">
    <text evidence="2">The sequence shown here is derived from an EMBL/GenBank/DDBJ whole genome shotgun (WGS) entry which is preliminary data.</text>
</comment>
<feature type="region of interest" description="Disordered" evidence="1">
    <location>
        <begin position="75"/>
        <end position="105"/>
    </location>
</feature>
<dbReference type="Proteomes" id="UP001595075">
    <property type="component" value="Unassembled WGS sequence"/>
</dbReference>
<protein>
    <submittedName>
        <fullName evidence="2">Uncharacterized protein</fullName>
    </submittedName>
</protein>
<accession>A0ABR4CY03</accession>
<evidence type="ECO:0000256" key="1">
    <source>
        <dbReference type="SAM" id="MobiDB-lite"/>
    </source>
</evidence>
<evidence type="ECO:0000313" key="3">
    <source>
        <dbReference type="Proteomes" id="UP001595075"/>
    </source>
</evidence>
<keyword evidence="3" id="KW-1185">Reference proteome</keyword>
<feature type="compositionally biased region" description="Low complexity" evidence="1">
    <location>
        <begin position="75"/>
        <end position="96"/>
    </location>
</feature>
<evidence type="ECO:0000313" key="2">
    <source>
        <dbReference type="EMBL" id="KAL2074376.1"/>
    </source>
</evidence>
<name>A0ABR4CY03_9HELO</name>
<dbReference type="EMBL" id="JAZHXI010000002">
    <property type="protein sequence ID" value="KAL2074376.1"/>
    <property type="molecule type" value="Genomic_DNA"/>
</dbReference>
<organism evidence="2 3">
    <name type="scientific">Oculimacula yallundae</name>
    <dbReference type="NCBI Taxonomy" id="86028"/>
    <lineage>
        <taxon>Eukaryota</taxon>
        <taxon>Fungi</taxon>
        <taxon>Dikarya</taxon>
        <taxon>Ascomycota</taxon>
        <taxon>Pezizomycotina</taxon>
        <taxon>Leotiomycetes</taxon>
        <taxon>Helotiales</taxon>
        <taxon>Ploettnerulaceae</taxon>
        <taxon>Oculimacula</taxon>
    </lineage>
</organism>
<reference evidence="2 3" key="1">
    <citation type="journal article" date="2024" name="Commun. Biol.">
        <title>Comparative genomic analysis of thermophilic fungi reveals convergent evolutionary adaptations and gene losses.</title>
        <authorList>
            <person name="Steindorff A.S."/>
            <person name="Aguilar-Pontes M.V."/>
            <person name="Robinson A.J."/>
            <person name="Andreopoulos B."/>
            <person name="LaButti K."/>
            <person name="Kuo A."/>
            <person name="Mondo S."/>
            <person name="Riley R."/>
            <person name="Otillar R."/>
            <person name="Haridas S."/>
            <person name="Lipzen A."/>
            <person name="Grimwood J."/>
            <person name="Schmutz J."/>
            <person name="Clum A."/>
            <person name="Reid I.D."/>
            <person name="Moisan M.C."/>
            <person name="Butler G."/>
            <person name="Nguyen T.T.M."/>
            <person name="Dewar K."/>
            <person name="Conant G."/>
            <person name="Drula E."/>
            <person name="Henrissat B."/>
            <person name="Hansel C."/>
            <person name="Singer S."/>
            <person name="Hutchinson M.I."/>
            <person name="de Vries R.P."/>
            <person name="Natvig D.O."/>
            <person name="Powell A.J."/>
            <person name="Tsang A."/>
            <person name="Grigoriev I.V."/>
        </authorList>
    </citation>
    <scope>NUCLEOTIDE SEQUENCE [LARGE SCALE GENOMIC DNA]</scope>
    <source>
        <strain evidence="2 3">CBS 494.80</strain>
    </source>
</reference>
<gene>
    <name evidence="2" type="ORF">VTL71DRAFT_8154</name>
</gene>